<gene>
    <name evidence="8" type="ORF">V1264_018841</name>
</gene>
<keyword evidence="3 6" id="KW-1133">Transmembrane helix</keyword>
<comment type="subcellular location">
    <subcellularLocation>
        <location evidence="1">Membrane</location>
    </subcellularLocation>
</comment>
<dbReference type="Pfam" id="PF10324">
    <property type="entry name" value="7TM_GPCR_Srw"/>
    <property type="match status" value="1"/>
</dbReference>
<evidence type="ECO:0000259" key="7">
    <source>
        <dbReference type="PROSITE" id="PS50262"/>
    </source>
</evidence>
<evidence type="ECO:0000256" key="6">
    <source>
        <dbReference type="SAM" id="Phobius"/>
    </source>
</evidence>
<feature type="region of interest" description="Disordered" evidence="5">
    <location>
        <begin position="1"/>
        <end position="22"/>
    </location>
</feature>
<evidence type="ECO:0000256" key="5">
    <source>
        <dbReference type="SAM" id="MobiDB-lite"/>
    </source>
</evidence>
<feature type="transmembrane region" description="Helical" evidence="6">
    <location>
        <begin position="293"/>
        <end position="314"/>
    </location>
</feature>
<dbReference type="Gene3D" id="1.20.1070.10">
    <property type="entry name" value="Rhodopsin 7-helix transmembrane proteins"/>
    <property type="match status" value="1"/>
</dbReference>
<feature type="transmembrane region" description="Helical" evidence="6">
    <location>
        <begin position="143"/>
        <end position="167"/>
    </location>
</feature>
<name>A0AAN9BEN1_9CAEN</name>
<dbReference type="GO" id="GO:0016020">
    <property type="term" value="C:membrane"/>
    <property type="evidence" value="ECO:0007669"/>
    <property type="project" value="UniProtKB-SubCell"/>
</dbReference>
<dbReference type="InterPro" id="IPR019427">
    <property type="entry name" value="7TM_GPCR_serpentine_rcpt_Srw"/>
</dbReference>
<feature type="transmembrane region" description="Helical" evidence="6">
    <location>
        <begin position="240"/>
        <end position="262"/>
    </location>
</feature>
<feature type="transmembrane region" description="Helical" evidence="6">
    <location>
        <begin position="65"/>
        <end position="85"/>
    </location>
</feature>
<evidence type="ECO:0000256" key="4">
    <source>
        <dbReference type="ARBA" id="ARBA00023136"/>
    </source>
</evidence>
<dbReference type="PANTHER" id="PTHR46641:SF2">
    <property type="entry name" value="FMRFAMIDE RECEPTOR"/>
    <property type="match status" value="1"/>
</dbReference>
<comment type="caution">
    <text evidence="8">The sequence shown here is derived from an EMBL/GenBank/DDBJ whole genome shotgun (WGS) entry which is preliminary data.</text>
</comment>
<dbReference type="GO" id="GO:0008528">
    <property type="term" value="F:G protein-coupled peptide receptor activity"/>
    <property type="evidence" value="ECO:0007669"/>
    <property type="project" value="InterPro"/>
</dbReference>
<evidence type="ECO:0000313" key="9">
    <source>
        <dbReference type="Proteomes" id="UP001374579"/>
    </source>
</evidence>
<feature type="transmembrane region" description="Helical" evidence="6">
    <location>
        <begin position="334"/>
        <end position="355"/>
    </location>
</feature>
<reference evidence="8 9" key="1">
    <citation type="submission" date="2024-02" db="EMBL/GenBank/DDBJ databases">
        <title>Chromosome-scale genome assembly of the rough periwinkle Littorina saxatilis.</title>
        <authorList>
            <person name="De Jode A."/>
            <person name="Faria R."/>
            <person name="Formenti G."/>
            <person name="Sims Y."/>
            <person name="Smith T.P."/>
            <person name="Tracey A."/>
            <person name="Wood J.M.D."/>
            <person name="Zagrodzka Z.B."/>
            <person name="Johannesson K."/>
            <person name="Butlin R.K."/>
            <person name="Leder E.H."/>
        </authorList>
    </citation>
    <scope>NUCLEOTIDE SEQUENCE [LARGE SCALE GENOMIC DNA]</scope>
    <source>
        <strain evidence="8">Snail1</strain>
        <tissue evidence="8">Muscle</tissue>
    </source>
</reference>
<keyword evidence="2 6" id="KW-0812">Transmembrane</keyword>
<feature type="domain" description="G-protein coupled receptors family 1 profile" evidence="7">
    <location>
        <begin position="76"/>
        <end position="353"/>
    </location>
</feature>
<evidence type="ECO:0000256" key="1">
    <source>
        <dbReference type="ARBA" id="ARBA00004370"/>
    </source>
</evidence>
<dbReference type="PROSITE" id="PS50262">
    <property type="entry name" value="G_PROTEIN_RECEP_F1_2"/>
    <property type="match status" value="1"/>
</dbReference>
<feature type="transmembrane region" description="Helical" evidence="6">
    <location>
        <begin position="97"/>
        <end position="123"/>
    </location>
</feature>
<dbReference type="PRINTS" id="PR00237">
    <property type="entry name" value="GPCRRHODOPSN"/>
</dbReference>
<dbReference type="Proteomes" id="UP001374579">
    <property type="component" value="Unassembled WGS sequence"/>
</dbReference>
<organism evidence="8 9">
    <name type="scientific">Littorina saxatilis</name>
    <dbReference type="NCBI Taxonomy" id="31220"/>
    <lineage>
        <taxon>Eukaryota</taxon>
        <taxon>Metazoa</taxon>
        <taxon>Spiralia</taxon>
        <taxon>Lophotrochozoa</taxon>
        <taxon>Mollusca</taxon>
        <taxon>Gastropoda</taxon>
        <taxon>Caenogastropoda</taxon>
        <taxon>Littorinimorpha</taxon>
        <taxon>Littorinoidea</taxon>
        <taxon>Littorinidae</taxon>
        <taxon>Littorina</taxon>
    </lineage>
</organism>
<keyword evidence="4 6" id="KW-0472">Membrane</keyword>
<keyword evidence="9" id="KW-1185">Reference proteome</keyword>
<dbReference type="EMBL" id="JBAMIC010000008">
    <property type="protein sequence ID" value="KAK7104067.1"/>
    <property type="molecule type" value="Genomic_DNA"/>
</dbReference>
<protein>
    <recommendedName>
        <fullName evidence="7">G-protein coupled receptors family 1 profile domain-containing protein</fullName>
    </recommendedName>
</protein>
<proteinExistence type="predicted"/>
<dbReference type="InterPro" id="IPR000276">
    <property type="entry name" value="GPCR_Rhodpsn"/>
</dbReference>
<evidence type="ECO:0000256" key="2">
    <source>
        <dbReference type="ARBA" id="ARBA00022692"/>
    </source>
</evidence>
<evidence type="ECO:0000256" key="3">
    <source>
        <dbReference type="ARBA" id="ARBA00022989"/>
    </source>
</evidence>
<dbReference type="AlphaFoldDB" id="A0AAN9BEN1"/>
<dbReference type="InterPro" id="IPR052954">
    <property type="entry name" value="GPCR-Ligand_Int"/>
</dbReference>
<dbReference type="PANTHER" id="PTHR46641">
    <property type="entry name" value="FMRFAMIDE RECEPTOR-RELATED"/>
    <property type="match status" value="1"/>
</dbReference>
<accession>A0AAN9BEN1</accession>
<dbReference type="SUPFAM" id="SSF81321">
    <property type="entry name" value="Family A G protein-coupled receptor-like"/>
    <property type="match status" value="1"/>
</dbReference>
<feature type="transmembrane region" description="Helical" evidence="6">
    <location>
        <begin position="179"/>
        <end position="198"/>
    </location>
</feature>
<dbReference type="InterPro" id="IPR017452">
    <property type="entry name" value="GPCR_Rhodpsn_7TM"/>
</dbReference>
<sequence length="388" mass="43328">MEMSNSTEYPLDNETTTESFTPSDWFQSTESYFKNPEVFVPCRNPDNLLSAEVATLVELVVHAGLYPVLVLTGVITNVINMAVFVRQGLADRINLCLFSLSVADAGYLLFLMAAKSYTIVGLFDEEAGSYWQQRYLNTVLGPLGGFLNVSNAMTTVIAVERCICIVAPFRAKRMLKTRYMAFVILSLYIYVLGVFGFLNVKYVTVPLPPNDASSNVTRYISRLSQFYVRNPVFIDVVCNYLLAVVIPATSLVVIIITTSVTVNKLRASLAWKRQETTAVVTSGERREAAVTTMLVMVCCVYVICMTPSVTLAFVRNLITDFLPTGRYCNAFKVTTALVHTCEVVNSSTNFFIYFFRGTRYRTTLRRLCCCTKEGTTKPDVTDASSSRF</sequence>
<evidence type="ECO:0000313" key="8">
    <source>
        <dbReference type="EMBL" id="KAK7104067.1"/>
    </source>
</evidence>